<feature type="domain" description="Fibronectin type-III" evidence="1">
    <location>
        <begin position="178"/>
        <end position="284"/>
    </location>
</feature>
<proteinExistence type="predicted"/>
<dbReference type="Gene3D" id="2.60.40.10">
    <property type="entry name" value="Immunoglobulins"/>
    <property type="match status" value="1"/>
</dbReference>
<evidence type="ECO:0000259" key="1">
    <source>
        <dbReference type="PROSITE" id="PS50853"/>
    </source>
</evidence>
<evidence type="ECO:0000313" key="2">
    <source>
        <dbReference type="EMBL" id="CAL8092973.1"/>
    </source>
</evidence>
<organism evidence="2 3">
    <name type="scientific">Orchesella dallaii</name>
    <dbReference type="NCBI Taxonomy" id="48710"/>
    <lineage>
        <taxon>Eukaryota</taxon>
        <taxon>Metazoa</taxon>
        <taxon>Ecdysozoa</taxon>
        <taxon>Arthropoda</taxon>
        <taxon>Hexapoda</taxon>
        <taxon>Collembola</taxon>
        <taxon>Entomobryomorpha</taxon>
        <taxon>Entomobryoidea</taxon>
        <taxon>Orchesellidae</taxon>
        <taxon>Orchesellinae</taxon>
        <taxon>Orchesella</taxon>
    </lineage>
</organism>
<dbReference type="SUPFAM" id="SSF49265">
    <property type="entry name" value="Fibronectin type III"/>
    <property type="match status" value="1"/>
</dbReference>
<name>A0ABP1QBU9_9HEXA</name>
<dbReference type="InterPro" id="IPR013783">
    <property type="entry name" value="Ig-like_fold"/>
</dbReference>
<dbReference type="InterPro" id="IPR003961">
    <property type="entry name" value="FN3_dom"/>
</dbReference>
<dbReference type="CDD" id="cd00063">
    <property type="entry name" value="FN3"/>
    <property type="match status" value="1"/>
</dbReference>
<sequence length="302" mass="33695">MIDILHNILYYLNLAAVLHFQENSTQSFMNISSTSAVSDLSLTTTTENTIANIAEEVHPLLVKQIPPGIIIPGAVVKFVCSFESDCTGEGENGNKLFYQWEMYRYTEDKDGKLSNQSASVIKLPSQDAEMEIEFNESVADPKLHCDLVCSTRSNSIPSSASIKLYFHNKDDERPELEPPTGFTMLGITSRTIYFAWNPPKMKTRNGIKQDLQITSYVIEYKNGRGMFDWKNGKVAVHEIVDGSAQATCISNLSPWTTYNFRIYARSNNITSPPSVPIIALTSEDLPSGPPTNIRVNTSPHLF</sequence>
<evidence type="ECO:0000313" key="3">
    <source>
        <dbReference type="Proteomes" id="UP001642540"/>
    </source>
</evidence>
<dbReference type="SMART" id="SM00060">
    <property type="entry name" value="FN3"/>
    <property type="match status" value="1"/>
</dbReference>
<dbReference type="EMBL" id="CAXLJM020000026">
    <property type="protein sequence ID" value="CAL8092973.1"/>
    <property type="molecule type" value="Genomic_DNA"/>
</dbReference>
<dbReference type="Pfam" id="PF00041">
    <property type="entry name" value="fn3"/>
    <property type="match status" value="1"/>
</dbReference>
<dbReference type="PROSITE" id="PS50853">
    <property type="entry name" value="FN3"/>
    <property type="match status" value="1"/>
</dbReference>
<protein>
    <recommendedName>
        <fullName evidence="1">Fibronectin type-III domain-containing protein</fullName>
    </recommendedName>
</protein>
<dbReference type="InterPro" id="IPR036116">
    <property type="entry name" value="FN3_sf"/>
</dbReference>
<keyword evidence="3" id="KW-1185">Reference proteome</keyword>
<dbReference type="Proteomes" id="UP001642540">
    <property type="component" value="Unassembled WGS sequence"/>
</dbReference>
<reference evidence="2 3" key="1">
    <citation type="submission" date="2024-08" db="EMBL/GenBank/DDBJ databases">
        <authorList>
            <person name="Cucini C."/>
            <person name="Frati F."/>
        </authorList>
    </citation>
    <scope>NUCLEOTIDE SEQUENCE [LARGE SCALE GENOMIC DNA]</scope>
</reference>
<accession>A0ABP1QBU9</accession>
<comment type="caution">
    <text evidence="2">The sequence shown here is derived from an EMBL/GenBank/DDBJ whole genome shotgun (WGS) entry which is preliminary data.</text>
</comment>
<gene>
    <name evidence="2" type="ORF">ODALV1_LOCUS8366</name>
</gene>